<evidence type="ECO:0000313" key="3">
    <source>
        <dbReference type="Proteomes" id="UP000570474"/>
    </source>
</evidence>
<evidence type="ECO:0000313" key="2">
    <source>
        <dbReference type="EMBL" id="NLR66520.1"/>
    </source>
</evidence>
<name>A0A847RL18_9BACT</name>
<comment type="caution">
    <text evidence="2">The sequence shown here is derived from an EMBL/GenBank/DDBJ whole genome shotgun (WGS) entry which is preliminary data.</text>
</comment>
<organism evidence="2 3">
    <name type="scientific">Chitinophaga varians</name>
    <dbReference type="NCBI Taxonomy" id="2202339"/>
    <lineage>
        <taxon>Bacteria</taxon>
        <taxon>Pseudomonadati</taxon>
        <taxon>Bacteroidota</taxon>
        <taxon>Chitinophagia</taxon>
        <taxon>Chitinophagales</taxon>
        <taxon>Chitinophagaceae</taxon>
        <taxon>Chitinophaga</taxon>
    </lineage>
</organism>
<feature type="region of interest" description="Disordered" evidence="1">
    <location>
        <begin position="60"/>
        <end position="83"/>
    </location>
</feature>
<proteinExistence type="predicted"/>
<dbReference type="RefSeq" id="WP_168872441.1">
    <property type="nucleotide sequence ID" value="NZ_JABAIA010000002.1"/>
</dbReference>
<evidence type="ECO:0000256" key="1">
    <source>
        <dbReference type="SAM" id="MobiDB-lite"/>
    </source>
</evidence>
<reference evidence="2 3" key="1">
    <citation type="submission" date="2020-04" db="EMBL/GenBank/DDBJ databases">
        <authorList>
            <person name="Yin C."/>
        </authorList>
    </citation>
    <scope>NUCLEOTIDE SEQUENCE [LARGE SCALE GENOMIC DNA]</scope>
    <source>
        <strain evidence="2 3">Ae27</strain>
    </source>
</reference>
<gene>
    <name evidence="2" type="ORF">HGH92_19580</name>
</gene>
<dbReference type="AlphaFoldDB" id="A0A847RL18"/>
<accession>A0A847RL18</accession>
<sequence length="83" mass="10185">MIERPQYKYFGTMAEHFQQMDEMFEKERKRIAAFTREEADQYLKDAGVYHLLVRPKRRTPWRTKSTRRKAKDAAKLKRRRLHG</sequence>
<keyword evidence="3" id="KW-1185">Reference proteome</keyword>
<dbReference type="Proteomes" id="UP000570474">
    <property type="component" value="Unassembled WGS sequence"/>
</dbReference>
<protein>
    <submittedName>
        <fullName evidence="2">Uncharacterized protein</fullName>
    </submittedName>
</protein>
<dbReference type="EMBL" id="JABAIA010000002">
    <property type="protein sequence ID" value="NLR66520.1"/>
    <property type="molecule type" value="Genomic_DNA"/>
</dbReference>